<protein>
    <submittedName>
        <fullName evidence="2">SWIM zinc finger</fullName>
    </submittedName>
</protein>
<feature type="compositionally biased region" description="Basic and acidic residues" evidence="1">
    <location>
        <begin position="503"/>
        <end position="574"/>
    </location>
</feature>
<dbReference type="EMBL" id="FZNR01000002">
    <property type="protein sequence ID" value="SNR40737.1"/>
    <property type="molecule type" value="Genomic_DNA"/>
</dbReference>
<evidence type="ECO:0000313" key="2">
    <source>
        <dbReference type="EMBL" id="SNR40737.1"/>
    </source>
</evidence>
<feature type="region of interest" description="Disordered" evidence="1">
    <location>
        <begin position="661"/>
        <end position="747"/>
    </location>
</feature>
<dbReference type="AlphaFoldDB" id="A0A238W2T9"/>
<organism evidence="2 3">
    <name type="scientific">Actinoplanes regularis</name>
    <dbReference type="NCBI Taxonomy" id="52697"/>
    <lineage>
        <taxon>Bacteria</taxon>
        <taxon>Bacillati</taxon>
        <taxon>Actinomycetota</taxon>
        <taxon>Actinomycetes</taxon>
        <taxon>Micromonosporales</taxon>
        <taxon>Micromonosporaceae</taxon>
        <taxon>Actinoplanes</taxon>
    </lineage>
</organism>
<evidence type="ECO:0000256" key="1">
    <source>
        <dbReference type="SAM" id="MobiDB-lite"/>
    </source>
</evidence>
<proteinExistence type="predicted"/>
<accession>A0A238W2T9</accession>
<evidence type="ECO:0000313" key="3">
    <source>
        <dbReference type="Proteomes" id="UP000198415"/>
    </source>
</evidence>
<keyword evidence="3" id="KW-1185">Reference proteome</keyword>
<dbReference type="RefSeq" id="WP_179276962.1">
    <property type="nucleotide sequence ID" value="NZ_FZNR01000002.1"/>
</dbReference>
<feature type="compositionally biased region" description="Low complexity" evidence="1">
    <location>
        <begin position="130"/>
        <end position="220"/>
    </location>
</feature>
<sequence>MSLPPIDPAVTAEAVAALPARLRKRLDEVLPQVSAWPVGSGDGSVTVRPDDKTTVTLRVPVTTPEEATCDCLLAPRCLHRAAVLSAAPILTAQPEPPNIPADPGPPETPASVTPPGPAAAQLTATPPESTTAQVTATSPQPTTAQTTATPQQPTTAQATATSPQPTTAQTTATPQQPTTAQATAAPPQPTTAQATTTSPQPTTAQTTATPLQPTTVQVTAAPPKPKTAQVTAAQRSAAGDLWAAGAAVLVNGVSGAGAVAQADLLRAVHQARATGLHGPAASAIRVVERLRNGRREDPAFRLADLTDDLRELLSACHRLMSGDGSVAGVARRDYEPVGDLRLFGLFCEPVRAATGHAGAATYLADGKGRLWVISDVRPAVEPATAAAVRSSVDLGEVRLSHHALARAGLRAVNAHASATGRLSHGRARQAVSASGTGWFDPPLDQLWQADPGDQAARWLAATALPAHERPAPHDLAFLEGTIIGADQRGLLLAINRHHPAPATDRHAPPPPIDRHDPPPTTDRHNPTPATGRHDPADRHNPPPTTDRHNPTPATGRHDPTDRHDPPPATDRHDPAPAAGRHHLVVVVAAPHEDRALPYINNLRLLARHGVGQRIRLIGRFTGPRRVDGLAFAAPWLPVGHGGHVDLGATVLARADLADHSARSPLDDADCSARSPMDGADSSFRTPMDGASRSPRSPMDGASRSPQSPTNGADRSSGPVADGDSHGATPDEPGGDGTDYQALPGSWAASVGGDPAGITAPPLHLLRHQVERVVAAGRAVLLSGVGDDTRRLAAAHLGTASAVLTGLGAAGTRRTRDVFGRLDPHDAHHFARAWLTAAVYEHAATQEATRLAWTQQ</sequence>
<feature type="compositionally biased region" description="Pro residues" evidence="1">
    <location>
        <begin position="94"/>
        <end position="117"/>
    </location>
</feature>
<gene>
    <name evidence="2" type="ORF">SAMN06264365_102107</name>
</gene>
<feature type="compositionally biased region" description="Polar residues" evidence="1">
    <location>
        <begin position="703"/>
        <end position="713"/>
    </location>
</feature>
<dbReference type="Proteomes" id="UP000198415">
    <property type="component" value="Unassembled WGS sequence"/>
</dbReference>
<feature type="region of interest" description="Disordered" evidence="1">
    <location>
        <begin position="499"/>
        <end position="576"/>
    </location>
</feature>
<feature type="region of interest" description="Disordered" evidence="1">
    <location>
        <begin position="92"/>
        <end position="232"/>
    </location>
</feature>
<reference evidence="2 3" key="1">
    <citation type="submission" date="2017-06" db="EMBL/GenBank/DDBJ databases">
        <authorList>
            <person name="Kim H.J."/>
            <person name="Triplett B.A."/>
        </authorList>
    </citation>
    <scope>NUCLEOTIDE SEQUENCE [LARGE SCALE GENOMIC DNA]</scope>
    <source>
        <strain evidence="2 3">DSM 43151</strain>
    </source>
</reference>
<name>A0A238W2T9_9ACTN</name>